<evidence type="ECO:0000313" key="2">
    <source>
        <dbReference type="Proteomes" id="UP000216605"/>
    </source>
</evidence>
<dbReference type="Proteomes" id="UP000216605">
    <property type="component" value="Unassembled WGS sequence"/>
</dbReference>
<protein>
    <recommendedName>
        <fullName evidence="3">SH3b domain-containing protein</fullName>
    </recommendedName>
</protein>
<name>A0A255Z6F1_9FLAO</name>
<organism evidence="1 2">
    <name type="scientific">Flavobacterium cyanobacteriorum</name>
    <dbReference type="NCBI Taxonomy" id="2022802"/>
    <lineage>
        <taxon>Bacteria</taxon>
        <taxon>Pseudomonadati</taxon>
        <taxon>Bacteroidota</taxon>
        <taxon>Flavobacteriia</taxon>
        <taxon>Flavobacteriales</taxon>
        <taxon>Flavobacteriaceae</taxon>
        <taxon>Flavobacterium</taxon>
    </lineage>
</organism>
<gene>
    <name evidence="1" type="ORF">CHU92_08930</name>
</gene>
<evidence type="ECO:0008006" key="3">
    <source>
        <dbReference type="Google" id="ProtNLM"/>
    </source>
</evidence>
<accession>A0A255Z6F1</accession>
<keyword evidence="2" id="KW-1185">Reference proteome</keyword>
<reference evidence="1 2" key="1">
    <citation type="submission" date="2017-07" db="EMBL/GenBank/DDBJ databases">
        <title>Flavobacterium cyanobacteriorum sp. nov., isolated from cyanobacterial aggregates in a eutrophic lake.</title>
        <authorList>
            <person name="Cai H."/>
        </authorList>
    </citation>
    <scope>NUCLEOTIDE SEQUENCE [LARGE SCALE GENOMIC DNA]</scope>
    <source>
        <strain evidence="1 2">TH021</strain>
    </source>
</reference>
<evidence type="ECO:0000313" key="1">
    <source>
        <dbReference type="EMBL" id="OYQ37009.1"/>
    </source>
</evidence>
<sequence>MLIYNALGNFIVLNSKPTAMKKILFLLGAPLLPSCGGYEKVTLTEETPFYRNLRPVEDPVATIPANTEVIIAGKGDNKRIIYNDQKGYIVQASYTSSPQNQKNVAAQK</sequence>
<proteinExistence type="predicted"/>
<comment type="caution">
    <text evidence="1">The sequence shown here is derived from an EMBL/GenBank/DDBJ whole genome shotgun (WGS) entry which is preliminary data.</text>
</comment>
<dbReference type="EMBL" id="NOXV01000262">
    <property type="protein sequence ID" value="OYQ37009.1"/>
    <property type="molecule type" value="Genomic_DNA"/>
</dbReference>
<dbReference type="AlphaFoldDB" id="A0A255Z6F1"/>